<dbReference type="InterPro" id="IPR029033">
    <property type="entry name" value="His_PPase_superfam"/>
</dbReference>
<evidence type="ECO:0000313" key="3">
    <source>
        <dbReference type="EMBL" id="NLT80491.1"/>
    </source>
</evidence>
<feature type="active site" description="Proton donor/acceptor" evidence="1">
    <location>
        <position position="99"/>
    </location>
</feature>
<dbReference type="RefSeq" id="WP_273174726.1">
    <property type="nucleotide sequence ID" value="NZ_JAAXZR010000028.1"/>
</dbReference>
<accession>A0A971D1B8</accession>
<dbReference type="SUPFAM" id="SSF53254">
    <property type="entry name" value="Phosphoglycerate mutase-like"/>
    <property type="match status" value="1"/>
</dbReference>
<dbReference type="CDD" id="cd07067">
    <property type="entry name" value="HP_PGM_like"/>
    <property type="match status" value="1"/>
</dbReference>
<dbReference type="AlphaFoldDB" id="A0A971D1B8"/>
<comment type="caution">
    <text evidence="3">The sequence shown here is derived from an EMBL/GenBank/DDBJ whole genome shotgun (WGS) entry which is preliminary data.</text>
</comment>
<dbReference type="Proteomes" id="UP000767327">
    <property type="component" value="Unassembled WGS sequence"/>
</dbReference>
<evidence type="ECO:0000256" key="2">
    <source>
        <dbReference type="PIRSR" id="PIRSR613078-2"/>
    </source>
</evidence>
<feature type="binding site" evidence="2">
    <location>
        <position position="75"/>
    </location>
    <ligand>
        <name>substrate</name>
    </ligand>
</feature>
<dbReference type="Pfam" id="PF00300">
    <property type="entry name" value="His_Phos_1"/>
    <property type="match status" value="1"/>
</dbReference>
<proteinExistence type="predicted"/>
<reference evidence="3" key="2">
    <citation type="submission" date="2020-01" db="EMBL/GenBank/DDBJ databases">
        <authorList>
            <person name="Campanaro S."/>
        </authorList>
    </citation>
    <scope>NUCLEOTIDE SEQUENCE</scope>
    <source>
        <strain evidence="3">AS01afH2WH_6</strain>
    </source>
</reference>
<organism evidence="3 4">
    <name type="scientific">Bifidobacterium crudilactis</name>
    <dbReference type="NCBI Taxonomy" id="327277"/>
    <lineage>
        <taxon>Bacteria</taxon>
        <taxon>Bacillati</taxon>
        <taxon>Actinomycetota</taxon>
        <taxon>Actinomycetes</taxon>
        <taxon>Bifidobacteriales</taxon>
        <taxon>Bifidobacteriaceae</taxon>
        <taxon>Bifidobacterium</taxon>
    </lineage>
</organism>
<name>A0A971D1B8_9BIFI</name>
<dbReference type="EMBL" id="JAAXZR010000028">
    <property type="protein sequence ID" value="NLT80491.1"/>
    <property type="molecule type" value="Genomic_DNA"/>
</dbReference>
<dbReference type="InterPro" id="IPR050275">
    <property type="entry name" value="PGM_Phosphatase"/>
</dbReference>
<gene>
    <name evidence="3" type="ORF">GXW98_09480</name>
</gene>
<evidence type="ECO:0000256" key="1">
    <source>
        <dbReference type="PIRSR" id="PIRSR613078-1"/>
    </source>
</evidence>
<evidence type="ECO:0000313" key="4">
    <source>
        <dbReference type="Proteomes" id="UP000767327"/>
    </source>
</evidence>
<sequence length="240" mass="26989">MGTHLGGRHVHSITMVRHGRTSYNAAGRLQGQIDIPLDSVGEWQVEQTAEALNSLYVEGNGNKRKQIVIASDLGRAMATAHAFADPLGLTVHPDSRVRERAFGAWEGLSLDEMREQWPEDYRLWLEFKGGELHHGAESKEHVGLRGVEALNEWSSQGDDDTDLFVFSHGAWISQTLQTLLGMNKVYDDFANLISMRNAHWTRLIPLKGIEDSDRWRMVDYNQGPAVAQTSKWENPQTSGR</sequence>
<feature type="active site" description="Tele-phosphohistidine intermediate" evidence="1">
    <location>
        <position position="18"/>
    </location>
</feature>
<dbReference type="InterPro" id="IPR013078">
    <property type="entry name" value="His_Pase_superF_clade-1"/>
</dbReference>
<dbReference type="GO" id="GO:0016791">
    <property type="term" value="F:phosphatase activity"/>
    <property type="evidence" value="ECO:0007669"/>
    <property type="project" value="TreeGrafter"/>
</dbReference>
<protein>
    <submittedName>
        <fullName evidence="3">Histidine phosphatase family protein</fullName>
    </submittedName>
</protein>
<reference evidence="3" key="1">
    <citation type="journal article" date="2020" name="Biotechnol. Biofuels">
        <title>New insights from the biogas microbiome by comprehensive genome-resolved metagenomics of nearly 1600 species originating from multiple anaerobic digesters.</title>
        <authorList>
            <person name="Campanaro S."/>
            <person name="Treu L."/>
            <person name="Rodriguez-R L.M."/>
            <person name="Kovalovszki A."/>
            <person name="Ziels R.M."/>
            <person name="Maus I."/>
            <person name="Zhu X."/>
            <person name="Kougias P.G."/>
            <person name="Basile A."/>
            <person name="Luo G."/>
            <person name="Schluter A."/>
            <person name="Konstantinidis K.T."/>
            <person name="Angelidaki I."/>
        </authorList>
    </citation>
    <scope>NUCLEOTIDE SEQUENCE</scope>
    <source>
        <strain evidence="3">AS01afH2WH_6</strain>
    </source>
</reference>
<feature type="binding site" evidence="2">
    <location>
        <begin position="17"/>
        <end position="24"/>
    </location>
    <ligand>
        <name>substrate</name>
    </ligand>
</feature>
<dbReference type="Gene3D" id="3.40.50.1240">
    <property type="entry name" value="Phosphoglycerate mutase-like"/>
    <property type="match status" value="1"/>
</dbReference>
<dbReference type="PANTHER" id="PTHR48100">
    <property type="entry name" value="BROAD-SPECIFICITY PHOSPHATASE YOR283W-RELATED"/>
    <property type="match status" value="1"/>
</dbReference>
<dbReference type="SMART" id="SM00855">
    <property type="entry name" value="PGAM"/>
    <property type="match status" value="1"/>
</dbReference>